<gene>
    <name evidence="4" type="ORF">NT2_07_00560</name>
</gene>
<dbReference type="KEGG" id="ntd:EGO55_06490"/>
<evidence type="ECO:0000256" key="1">
    <source>
        <dbReference type="ARBA" id="ARBA00012528"/>
    </source>
</evidence>
<dbReference type="PANTHER" id="PTHR45138:SF9">
    <property type="entry name" value="DIGUANYLATE CYCLASE DGCM-RELATED"/>
    <property type="match status" value="1"/>
</dbReference>
<dbReference type="Pfam" id="PF01590">
    <property type="entry name" value="GAF"/>
    <property type="match status" value="1"/>
</dbReference>
<keyword evidence="5" id="KW-1185">Reference proteome</keyword>
<dbReference type="InterPro" id="IPR000160">
    <property type="entry name" value="GGDEF_dom"/>
</dbReference>
<accession>U2Y9P6</accession>
<organism evidence="4 5">
    <name type="scientific">Caenibius tardaugens NBRC 16725</name>
    <dbReference type="NCBI Taxonomy" id="1219035"/>
    <lineage>
        <taxon>Bacteria</taxon>
        <taxon>Pseudomonadati</taxon>
        <taxon>Pseudomonadota</taxon>
        <taxon>Alphaproteobacteria</taxon>
        <taxon>Sphingomonadales</taxon>
        <taxon>Erythrobacteraceae</taxon>
        <taxon>Caenibius</taxon>
    </lineage>
</organism>
<dbReference type="RefSeq" id="WP_021690874.1">
    <property type="nucleotide sequence ID" value="NZ_BASZ01000007.1"/>
</dbReference>
<dbReference type="OrthoDB" id="315417at2"/>
<evidence type="ECO:0000256" key="2">
    <source>
        <dbReference type="ARBA" id="ARBA00034247"/>
    </source>
</evidence>
<dbReference type="Pfam" id="PF00990">
    <property type="entry name" value="GGDEF"/>
    <property type="match status" value="1"/>
</dbReference>
<dbReference type="FunFam" id="3.30.70.270:FF:000001">
    <property type="entry name" value="Diguanylate cyclase domain protein"/>
    <property type="match status" value="1"/>
</dbReference>
<dbReference type="CDD" id="cd01949">
    <property type="entry name" value="GGDEF"/>
    <property type="match status" value="1"/>
</dbReference>
<dbReference type="Gene3D" id="3.30.450.40">
    <property type="match status" value="1"/>
</dbReference>
<dbReference type="SUPFAM" id="SSF55073">
    <property type="entry name" value="Nucleotide cyclase"/>
    <property type="match status" value="1"/>
</dbReference>
<dbReference type="InterPro" id="IPR029787">
    <property type="entry name" value="Nucleotide_cyclase"/>
</dbReference>
<dbReference type="NCBIfam" id="TIGR00254">
    <property type="entry name" value="GGDEF"/>
    <property type="match status" value="1"/>
</dbReference>
<dbReference type="InterPro" id="IPR003018">
    <property type="entry name" value="GAF"/>
</dbReference>
<dbReference type="PANTHER" id="PTHR45138">
    <property type="entry name" value="REGULATORY COMPONENTS OF SENSORY TRANSDUCTION SYSTEM"/>
    <property type="match status" value="1"/>
</dbReference>
<feature type="domain" description="GGDEF" evidence="3">
    <location>
        <begin position="193"/>
        <end position="327"/>
    </location>
</feature>
<sequence length="336" mass="36900">MPDPTLHDEEGRIAALNRLRVLDTVAEEPFEKIVNLVRTVLGVPIATVTLVDSERQWFKARSGLSAQETPRSVSFCTHTIQQREPLIVSDALLDHRFTDSPLVQDDPHIRSYAGIPLQTPDGYNVGALCAIDTQPRTFSDEEIAILTSLAHIVTNEMELRLIARRDHLTGALTRRGFVEQVETEFARYIHHNDPAALIVLDVDHFKNINDRHGHPAGDEVLRQLSALCGAHMRPSDSFGRLGGEEFAVLLPNVDSAEALFAAERLRATIEACPFDIPGNTRLRVTVSLGVTLLDPSITGVDDWISAADAQLYEAKNSGRNCTRSASAAETTAVTAE</sequence>
<dbReference type="InterPro" id="IPR029016">
    <property type="entry name" value="GAF-like_dom_sf"/>
</dbReference>
<dbReference type="eggNOG" id="COG3706">
    <property type="taxonomic scope" value="Bacteria"/>
</dbReference>
<protein>
    <recommendedName>
        <fullName evidence="1">diguanylate cyclase</fullName>
        <ecNumber evidence="1">2.7.7.65</ecNumber>
    </recommendedName>
</protein>
<evidence type="ECO:0000259" key="3">
    <source>
        <dbReference type="PROSITE" id="PS50887"/>
    </source>
</evidence>
<dbReference type="EMBL" id="BASZ01000007">
    <property type="protein sequence ID" value="GAD50056.1"/>
    <property type="molecule type" value="Genomic_DNA"/>
</dbReference>
<dbReference type="SUPFAM" id="SSF55781">
    <property type="entry name" value="GAF domain-like"/>
    <property type="match status" value="1"/>
</dbReference>
<dbReference type="InterPro" id="IPR050469">
    <property type="entry name" value="Diguanylate_Cyclase"/>
</dbReference>
<dbReference type="InterPro" id="IPR043128">
    <property type="entry name" value="Rev_trsase/Diguanyl_cyclase"/>
</dbReference>
<dbReference type="Proteomes" id="UP000016568">
    <property type="component" value="Unassembled WGS sequence"/>
</dbReference>
<comment type="catalytic activity">
    <reaction evidence="2">
        <text>2 GTP = 3',3'-c-di-GMP + 2 diphosphate</text>
        <dbReference type="Rhea" id="RHEA:24898"/>
        <dbReference type="ChEBI" id="CHEBI:33019"/>
        <dbReference type="ChEBI" id="CHEBI:37565"/>
        <dbReference type="ChEBI" id="CHEBI:58805"/>
        <dbReference type="EC" id="2.7.7.65"/>
    </reaction>
</comment>
<dbReference type="SMART" id="SM00267">
    <property type="entry name" value="GGDEF"/>
    <property type="match status" value="1"/>
</dbReference>
<dbReference type="PROSITE" id="PS50887">
    <property type="entry name" value="GGDEF"/>
    <property type="match status" value="1"/>
</dbReference>
<dbReference type="Gene3D" id="3.30.70.270">
    <property type="match status" value="1"/>
</dbReference>
<reference evidence="4 5" key="1">
    <citation type="submission" date="2013-09" db="EMBL/GenBank/DDBJ databases">
        <title>Whole genome shotgun sequence of Novosphingobium tardaugens NBRC 16725.</title>
        <authorList>
            <person name="Isaki S."/>
            <person name="Hosoyama A."/>
            <person name="Tsuchikane K."/>
            <person name="Katsumata H."/>
            <person name="Ando Y."/>
            <person name="Yamazaki S."/>
            <person name="Fujita N."/>
        </authorList>
    </citation>
    <scope>NUCLEOTIDE SEQUENCE [LARGE SCALE GENOMIC DNA]</scope>
    <source>
        <strain evidence="4 5">NBRC 16725</strain>
    </source>
</reference>
<evidence type="ECO:0000313" key="5">
    <source>
        <dbReference type="Proteomes" id="UP000016568"/>
    </source>
</evidence>
<dbReference type="GO" id="GO:0052621">
    <property type="term" value="F:diguanylate cyclase activity"/>
    <property type="evidence" value="ECO:0007669"/>
    <property type="project" value="UniProtKB-EC"/>
</dbReference>
<dbReference type="AlphaFoldDB" id="U2Y9P6"/>
<name>U2Y9P6_9SPHN</name>
<dbReference type="SMART" id="SM00065">
    <property type="entry name" value="GAF"/>
    <property type="match status" value="1"/>
</dbReference>
<comment type="caution">
    <text evidence="4">The sequence shown here is derived from an EMBL/GenBank/DDBJ whole genome shotgun (WGS) entry which is preliminary data.</text>
</comment>
<evidence type="ECO:0000313" key="4">
    <source>
        <dbReference type="EMBL" id="GAD50056.1"/>
    </source>
</evidence>
<dbReference type="EC" id="2.7.7.65" evidence="1"/>
<proteinExistence type="predicted"/>